<dbReference type="AlphaFoldDB" id="A0A8J7YSI3"/>
<evidence type="ECO:0000313" key="4">
    <source>
        <dbReference type="Proteomes" id="UP000768163"/>
    </source>
</evidence>
<dbReference type="Proteomes" id="UP000738826">
    <property type="component" value="Unassembled WGS sequence"/>
</dbReference>
<comment type="caution">
    <text evidence="2">The sequence shown here is derived from an EMBL/GenBank/DDBJ whole genome shotgun (WGS) entry which is preliminary data.</text>
</comment>
<reference evidence="2" key="1">
    <citation type="submission" date="2019-11" db="EMBL/GenBank/DDBJ databases">
        <title>Lipid analysis of CO2-rich subsurface aquifers suggests an autotrophy-based deep biosphere with lysolipids enriched in CPR bacteria.</title>
        <authorList>
            <person name="Probst A.J."/>
            <person name="Elling F.J."/>
            <person name="Castelle C.J."/>
            <person name="Zhu Q."/>
            <person name="Elvert M."/>
            <person name="Birarda G."/>
            <person name="Holman H.-Y."/>
            <person name="Lane K.R."/>
            <person name="Ladd B."/>
            <person name="Ryan M.C."/>
            <person name="Woyke T."/>
            <person name="Hinrichs K.-U."/>
            <person name="Banfield J.F."/>
        </authorList>
    </citation>
    <scope>NUCLEOTIDE SEQUENCE</scope>
    <source>
        <strain evidence="2">CG_2015-01_33_1645</strain>
        <strain evidence="3">CG_2015-04_33_537</strain>
    </source>
</reference>
<dbReference type="InterPro" id="IPR018765">
    <property type="entry name" value="DUF2341"/>
</dbReference>
<gene>
    <name evidence="3" type="ORF">GW779_03760</name>
    <name evidence="2" type="ORF">GW910_04585</name>
</gene>
<evidence type="ECO:0000313" key="3">
    <source>
        <dbReference type="EMBL" id="NCS91511.1"/>
    </source>
</evidence>
<organism evidence="2 4">
    <name type="scientific">Candidatus Altarchaeum hamiconexum</name>
    <dbReference type="NCBI Taxonomy" id="1803513"/>
    <lineage>
        <taxon>Archaea</taxon>
        <taxon>Candidatus Altarchaeota</taxon>
        <taxon>Candidatus Altiarchaeia</taxon>
        <taxon>Candidatus Altarchaeales</taxon>
        <taxon>Candidatus Altarchaeaceae</taxon>
        <taxon>Candidatus Altarchaeum</taxon>
    </lineage>
</organism>
<evidence type="ECO:0000259" key="1">
    <source>
        <dbReference type="Pfam" id="PF10102"/>
    </source>
</evidence>
<dbReference type="Proteomes" id="UP000768163">
    <property type="component" value="Unassembled WGS sequence"/>
</dbReference>
<evidence type="ECO:0000313" key="2">
    <source>
        <dbReference type="EMBL" id="NCN65319.1"/>
    </source>
</evidence>
<feature type="domain" description="DUF2341" evidence="1">
    <location>
        <begin position="741"/>
        <end position="804"/>
    </location>
</feature>
<accession>A0A8J7YSI3</accession>
<dbReference type="EMBL" id="JAACQH010000074">
    <property type="protein sequence ID" value="NCS91511.1"/>
    <property type="molecule type" value="Genomic_DNA"/>
</dbReference>
<proteinExistence type="predicted"/>
<sequence length="973" mass="111038">MVYDPYLEELIFVGEENYSLSKVDLDDLAMALEVPKEDQWVDMDVDVDTSGVTFGDSRLVNSSTSYKLFSADYLLKNMTLDNVSDCVCWKRCGGDETRRIWIYPNESVLNITNNSFVWNKFSVSVSQEYLSGRSDNCTNECWNSWASHLANNFLNLSKDHEEWSKVISSAKTASIANWVKDNKINYSWFLENYTRNQNTTPSFVPTQHNEWWMCQCNGSDCGNCNVLLKFTEQGDSYTWVSEQFGYEDCSTYVSYGDDIYTTYNLPFNFPFYNNQYSSMYIHSNGYITFDSPVAGWSGFWSKFINHKMIALDTRDLITNIYVCNHQNYVTVRLTGGYYGKTTSVDVEALLYQNGTIKLMLKDVGAYTDYWGNGIITGVSNGTGKYTTATMDLYGGVTLDFNNTYVRNENVEAIKLATLLSRPWDDEVTWNVRFNGKNYTAVALSLGSPKQINYSVDYNTYHETPLGDDVDYNAYVVSIVPETLEISPGKPLNLNMSVQGKDIMANVSLKLVPLNSTHIQERNIISQNSFNTIALWEPPVNKNASLQMPSNLKRGSYQIYAETYVNGTLQDIAVSDYLYYTPINGDYVLYNATEYTVTNGSIVNNDCYADGNLSDCYMTVNYVKREGNYIEFSFNLIGTGDGLIYANENLIGNLSFYEDNYTFVIPNLNSSKTNIISIKIFDHEYEVYYILNITIPSAPWGNSSWKYRKPITLNSTTYIADYQFSITLNSTNFNFSKANPSGSDIRFIDGNKELNYWVESWNSTNAKIWIKVNLTANSTKTIYLYYRNPSATSLSNENVVFLIKDLSFEKASGDWIWGGPGNHKRDTTEKHHGSWSALTGFRDASNVANGYDYVYQDIIIPSEGQTILEFWWKFHTNDYCNYDLATMHIKDTSNNILATPLNFCCSGCSGYNVFPWQKVTYNLTPWAGQTIRLWFETANRVDTLFTTWTYYDHVLVRKYTSPEPSVSIGAEESN</sequence>
<dbReference type="EMBL" id="JAACVF010000123">
    <property type="protein sequence ID" value="NCN65319.1"/>
    <property type="molecule type" value="Genomic_DNA"/>
</dbReference>
<dbReference type="Pfam" id="PF10102">
    <property type="entry name" value="DUF2341"/>
    <property type="match status" value="1"/>
</dbReference>
<name>A0A8J7YSI3_9ARCH</name>
<protein>
    <submittedName>
        <fullName evidence="2">DUF2341 domain-containing protein</fullName>
    </submittedName>
</protein>